<evidence type="ECO:0000313" key="1">
    <source>
        <dbReference type="EMBL" id="KAJ3529566.1"/>
    </source>
</evidence>
<accession>A0ACC1S0L1</accession>
<reference evidence="1" key="1">
    <citation type="submission" date="2022-08" db="EMBL/GenBank/DDBJ databases">
        <title>Genome Sequence of Fusarium decemcellulare.</title>
        <authorList>
            <person name="Buettner E."/>
        </authorList>
    </citation>
    <scope>NUCLEOTIDE SEQUENCE</scope>
    <source>
        <strain evidence="1">Babe19</strain>
    </source>
</reference>
<comment type="caution">
    <text evidence="1">The sequence shown here is derived from an EMBL/GenBank/DDBJ whole genome shotgun (WGS) entry which is preliminary data.</text>
</comment>
<proteinExistence type="predicted"/>
<keyword evidence="2" id="KW-1185">Reference proteome</keyword>
<dbReference type="Proteomes" id="UP001148629">
    <property type="component" value="Unassembled WGS sequence"/>
</dbReference>
<protein>
    <submittedName>
        <fullName evidence="1">Uncharacterized protein</fullName>
    </submittedName>
</protein>
<name>A0ACC1S0L1_9HYPO</name>
<sequence length="733" mass="83114">MDRLKKLENLVKELNSQLEQANASRGGSAEAQSPPEQRADGASPSFDLDDLRWRYVASGFWSRISDELDELKMDTRELAGHGDDESSEDEDFPASTPSTHELDRAPSERHAFMFRHNLTSSTPDMRHLRPLPSQIPFLLDTFSENVNFIVHVVHMPSIRDMVRKARGAPASLAPADEALMFAIYYAAVTSMEDDDVVTNFGSTKAELNLKFRRGLEQALAMADFLSDPNMTLVQALLIFLCLARRHDSPRYVWMMTGLLIRMAQAIGLHRDGSRFEHLSPFEVEQRRRVWWTLCVMDVRASEDQGTDFTITRNSFDTKMPLNVNVTDVEPDTKETPPERQTFTDMSFALAMFEIADVSTQMVASSVASSGPSLEEQTRLLNGLRDKLDQGFFQYSAAPDEALYQVGVLCTRLVLSKLTLLIYLPTLFASPNERFSEEVKDKLLVAAIEVAEHNHALNSEEKCRQWRWIYQTYTHWYAIVYLLIETCRRQWSPIVERAWLALHSTWLIPPQHHMSKNLRVWVPLRSLMVKARKHREEELARIRDNPAIIQLLKQNDRGIPVPASSGPFATEKDGGKELFLEYWRKLVTSPADPNSRHRAPPTNDIDALQSQSRSQGADARHEDLTSGAQDTWPSTTLEPTSQNGMPQKGLVATAFDMNPALGTDFQAGLDVSTIVPQEWTGGHPIEMGFSPWLWTGTDNTPDQFVELDMNMDVDEDMNWNTWLQSATGMELNMP</sequence>
<gene>
    <name evidence="1" type="ORF">NM208_g9696</name>
</gene>
<dbReference type="EMBL" id="JANRMS010001274">
    <property type="protein sequence ID" value="KAJ3529566.1"/>
    <property type="molecule type" value="Genomic_DNA"/>
</dbReference>
<organism evidence="1 2">
    <name type="scientific">Fusarium decemcellulare</name>
    <dbReference type="NCBI Taxonomy" id="57161"/>
    <lineage>
        <taxon>Eukaryota</taxon>
        <taxon>Fungi</taxon>
        <taxon>Dikarya</taxon>
        <taxon>Ascomycota</taxon>
        <taxon>Pezizomycotina</taxon>
        <taxon>Sordariomycetes</taxon>
        <taxon>Hypocreomycetidae</taxon>
        <taxon>Hypocreales</taxon>
        <taxon>Nectriaceae</taxon>
        <taxon>Fusarium</taxon>
        <taxon>Fusarium decemcellulare species complex</taxon>
    </lineage>
</organism>
<evidence type="ECO:0000313" key="2">
    <source>
        <dbReference type="Proteomes" id="UP001148629"/>
    </source>
</evidence>